<reference evidence="1" key="1">
    <citation type="journal article" date="2014" name="Int. J. Syst. Evol. Microbiol.">
        <title>Complete genome sequence of Corynebacterium casei LMG S-19264T (=DSM 44701T), isolated from a smear-ripened cheese.</title>
        <authorList>
            <consortium name="US DOE Joint Genome Institute (JGI-PGF)"/>
            <person name="Walter F."/>
            <person name="Albersmeier A."/>
            <person name="Kalinowski J."/>
            <person name="Ruckert C."/>
        </authorList>
    </citation>
    <scope>NUCLEOTIDE SEQUENCE</scope>
    <source>
        <strain evidence="1">CGMCC 4.7403</strain>
    </source>
</reference>
<organism evidence="1 2">
    <name type="scientific">Streptomyces capitiformicae</name>
    <dbReference type="NCBI Taxonomy" id="2014920"/>
    <lineage>
        <taxon>Bacteria</taxon>
        <taxon>Bacillati</taxon>
        <taxon>Actinomycetota</taxon>
        <taxon>Actinomycetes</taxon>
        <taxon>Kitasatosporales</taxon>
        <taxon>Streptomycetaceae</taxon>
        <taxon>Streptomyces</taxon>
    </lineage>
</organism>
<proteinExistence type="predicted"/>
<keyword evidence="2" id="KW-1185">Reference proteome</keyword>
<evidence type="ECO:0000313" key="2">
    <source>
        <dbReference type="Proteomes" id="UP000603227"/>
    </source>
</evidence>
<accession>A0A919GRP4</accession>
<dbReference type="EMBL" id="BNAT01000013">
    <property type="protein sequence ID" value="GHH89759.1"/>
    <property type="molecule type" value="Genomic_DNA"/>
</dbReference>
<comment type="caution">
    <text evidence="1">The sequence shown here is derived from an EMBL/GenBank/DDBJ whole genome shotgun (WGS) entry which is preliminary data.</text>
</comment>
<reference evidence="1" key="2">
    <citation type="submission" date="2020-09" db="EMBL/GenBank/DDBJ databases">
        <authorList>
            <person name="Sun Q."/>
            <person name="Zhou Y."/>
        </authorList>
    </citation>
    <scope>NUCLEOTIDE SEQUENCE</scope>
    <source>
        <strain evidence="1">CGMCC 4.7403</strain>
    </source>
</reference>
<dbReference type="RefSeq" id="WP_189783982.1">
    <property type="nucleotide sequence ID" value="NZ_BNAT01000013.1"/>
</dbReference>
<dbReference type="AlphaFoldDB" id="A0A919GRP4"/>
<protein>
    <submittedName>
        <fullName evidence="1">Uncharacterized protein</fullName>
    </submittedName>
</protein>
<sequence length="114" mass="12340">MSTNSTWNCGDYENHVVSNNVRFKTCVVHNANGDAQTVLVVQNRASVAVAIEGWLEFEGAGSEYTVFCAPSPLNPGYTHGCYGPSAQVGSAVAKGRAQLELNGVWDTYSRYVYN</sequence>
<dbReference type="Proteomes" id="UP000603227">
    <property type="component" value="Unassembled WGS sequence"/>
</dbReference>
<name>A0A919GRP4_9ACTN</name>
<evidence type="ECO:0000313" key="1">
    <source>
        <dbReference type="EMBL" id="GHH89759.1"/>
    </source>
</evidence>
<gene>
    <name evidence="1" type="ORF">GCM10017771_41840</name>
</gene>